<gene>
    <name evidence="1" type="ORF">KR093_009772</name>
</gene>
<feature type="non-terminal residue" evidence="1">
    <location>
        <position position="1"/>
    </location>
</feature>
<dbReference type="AlphaFoldDB" id="A0AAD4PNM4"/>
<reference evidence="1" key="1">
    <citation type="journal article" date="2021" name="Mol. Ecol. Resour.">
        <title>Phylogenomic analyses of the genus Drosophila reveals genomic signals of climate adaptation.</title>
        <authorList>
            <person name="Li F."/>
            <person name="Rane R.V."/>
            <person name="Luria V."/>
            <person name="Xiong Z."/>
            <person name="Chen J."/>
            <person name="Li Z."/>
            <person name="Catullo R.A."/>
            <person name="Griffin P.C."/>
            <person name="Schiffer M."/>
            <person name="Pearce S."/>
            <person name="Lee S.F."/>
            <person name="McElroy K."/>
            <person name="Stocker A."/>
            <person name="Shirriffs J."/>
            <person name="Cockerell F."/>
            <person name="Coppin C."/>
            <person name="Sgro C.M."/>
            <person name="Karger A."/>
            <person name="Cain J.W."/>
            <person name="Weber J.A."/>
            <person name="Santpere G."/>
            <person name="Kirschner M.W."/>
            <person name="Hoffmann A.A."/>
            <person name="Oakeshott J.G."/>
            <person name="Zhang G."/>
        </authorList>
    </citation>
    <scope>NUCLEOTIDE SEQUENCE</scope>
    <source>
        <strain evidence="1">BGI-SZ-2011g</strain>
    </source>
</reference>
<dbReference type="EMBL" id="JAJJHW010001127">
    <property type="protein sequence ID" value="KAH8378164.1"/>
    <property type="molecule type" value="Genomic_DNA"/>
</dbReference>
<protein>
    <submittedName>
        <fullName evidence="1">Uncharacterized protein</fullName>
    </submittedName>
</protein>
<keyword evidence="2" id="KW-1185">Reference proteome</keyword>
<evidence type="ECO:0000313" key="2">
    <source>
        <dbReference type="Proteomes" id="UP001200034"/>
    </source>
</evidence>
<comment type="caution">
    <text evidence="1">The sequence shown here is derived from an EMBL/GenBank/DDBJ whole genome shotgun (WGS) entry which is preliminary data.</text>
</comment>
<accession>A0AAD4PNM4</accession>
<proteinExistence type="predicted"/>
<evidence type="ECO:0000313" key="1">
    <source>
        <dbReference type="EMBL" id="KAH8378164.1"/>
    </source>
</evidence>
<dbReference type="Proteomes" id="UP001200034">
    <property type="component" value="Unassembled WGS sequence"/>
</dbReference>
<name>A0AAD4PNM4_9MUSC</name>
<organism evidence="1 2">
    <name type="scientific">Drosophila rubida</name>
    <dbReference type="NCBI Taxonomy" id="30044"/>
    <lineage>
        <taxon>Eukaryota</taxon>
        <taxon>Metazoa</taxon>
        <taxon>Ecdysozoa</taxon>
        <taxon>Arthropoda</taxon>
        <taxon>Hexapoda</taxon>
        <taxon>Insecta</taxon>
        <taxon>Pterygota</taxon>
        <taxon>Neoptera</taxon>
        <taxon>Endopterygota</taxon>
        <taxon>Diptera</taxon>
        <taxon>Brachycera</taxon>
        <taxon>Muscomorpha</taxon>
        <taxon>Ephydroidea</taxon>
        <taxon>Drosophilidae</taxon>
        <taxon>Drosophila</taxon>
    </lineage>
</organism>
<sequence>SPRYGNTFEEHSPLQMLQPLLHEISGIRDLHKLILLVIANPREEPQLKLHCFESETMTHLGNACITPAELQIMQQYQMLLKYEIVYTQEILSIRSLASDSAIITRLVQRSKEALLERKEPEPEPKHPIKSLRVPRIPVRMLKFNSKRSDSEQEVKKPVWKF</sequence>